<dbReference type="Proteomes" id="UP001138709">
    <property type="component" value="Unassembled WGS sequence"/>
</dbReference>
<evidence type="ECO:0000313" key="2">
    <source>
        <dbReference type="Proteomes" id="UP001138709"/>
    </source>
</evidence>
<proteinExistence type="predicted"/>
<evidence type="ECO:0000313" key="1">
    <source>
        <dbReference type="EMBL" id="MBR0680266.1"/>
    </source>
</evidence>
<reference evidence="1" key="1">
    <citation type="submission" date="2020-01" db="EMBL/GenBank/DDBJ databases">
        <authorList>
            <person name="Rat A."/>
        </authorList>
    </citation>
    <scope>NUCLEOTIDE SEQUENCE</scope>
    <source>
        <strain evidence="1">LMG 31228</strain>
    </source>
</reference>
<dbReference type="AlphaFoldDB" id="A0A9X9X980"/>
<organism evidence="1 2">
    <name type="scientific">Neoroseomonas eburnea</name>
    <dbReference type="NCBI Taxonomy" id="1346889"/>
    <lineage>
        <taxon>Bacteria</taxon>
        <taxon>Pseudomonadati</taxon>
        <taxon>Pseudomonadota</taxon>
        <taxon>Alphaproteobacteria</taxon>
        <taxon>Acetobacterales</taxon>
        <taxon>Acetobacteraceae</taxon>
        <taxon>Neoroseomonas</taxon>
    </lineage>
</organism>
<sequence>MEVHVIPGEAPRLAEAADLRRFSVIVAAQPEALPALAAAHGGMLDFEGSGHAWVSVEWLIAASGLADSPDWRAGFEAMKAYAEGKGWTRSDPPALRGHVIWQGA</sequence>
<comment type="caution">
    <text evidence="1">The sequence shown here is derived from an EMBL/GenBank/DDBJ whole genome shotgun (WGS) entry which is preliminary data.</text>
</comment>
<protein>
    <submittedName>
        <fullName evidence="1">Uncharacterized protein</fullName>
    </submittedName>
</protein>
<gene>
    <name evidence="1" type="ORF">GXW74_07195</name>
</gene>
<name>A0A9X9X980_9PROT</name>
<keyword evidence="2" id="KW-1185">Reference proteome</keyword>
<dbReference type="RefSeq" id="WP_211845798.1">
    <property type="nucleotide sequence ID" value="NZ_JAAEDL010000005.1"/>
</dbReference>
<accession>A0A9X9X980</accession>
<reference evidence="1" key="2">
    <citation type="journal article" date="2021" name="Syst. Appl. Microbiol.">
        <title>Roseomonas hellenica sp. nov., isolated from roots of wild-growing Alkanna tinctoria.</title>
        <authorList>
            <person name="Rat A."/>
            <person name="Naranjo H.D."/>
            <person name="Lebbe L."/>
            <person name="Cnockaert M."/>
            <person name="Krigas N."/>
            <person name="Grigoriadou K."/>
            <person name="Maloupa E."/>
            <person name="Willems A."/>
        </authorList>
    </citation>
    <scope>NUCLEOTIDE SEQUENCE</scope>
    <source>
        <strain evidence="1">LMG 31228</strain>
    </source>
</reference>
<dbReference type="EMBL" id="JAAEDL010000005">
    <property type="protein sequence ID" value="MBR0680266.1"/>
    <property type="molecule type" value="Genomic_DNA"/>
</dbReference>